<name>A0A8H7A318_PLEOS</name>
<gene>
    <name evidence="2" type="ORF">PC9H_004298</name>
</gene>
<reference evidence="2" key="1">
    <citation type="submission" date="2019-07" db="EMBL/GenBank/DDBJ databases">
        <authorList>
            <person name="Palmer J.M."/>
        </authorList>
    </citation>
    <scope>NUCLEOTIDE SEQUENCE</scope>
    <source>
        <strain evidence="2">PC9</strain>
    </source>
</reference>
<dbReference type="VEuPathDB" id="FungiDB:PC9H_004298"/>
<dbReference type="RefSeq" id="XP_036635358.1">
    <property type="nucleotide sequence ID" value="XM_036773885.1"/>
</dbReference>
<dbReference type="EMBL" id="JACETU010000002">
    <property type="protein sequence ID" value="KAF7437459.1"/>
    <property type="molecule type" value="Genomic_DNA"/>
</dbReference>
<keyword evidence="3" id="KW-1185">Reference proteome</keyword>
<dbReference type="Proteomes" id="UP000623687">
    <property type="component" value="Unassembled WGS sequence"/>
</dbReference>
<dbReference type="GeneID" id="59374116"/>
<dbReference type="InterPro" id="IPR045340">
    <property type="entry name" value="DUF6533"/>
</dbReference>
<organism evidence="2 3">
    <name type="scientific">Pleurotus ostreatus</name>
    <name type="common">Oyster mushroom</name>
    <name type="synonym">White-rot fungus</name>
    <dbReference type="NCBI Taxonomy" id="5322"/>
    <lineage>
        <taxon>Eukaryota</taxon>
        <taxon>Fungi</taxon>
        <taxon>Dikarya</taxon>
        <taxon>Basidiomycota</taxon>
        <taxon>Agaricomycotina</taxon>
        <taxon>Agaricomycetes</taxon>
        <taxon>Agaricomycetidae</taxon>
        <taxon>Agaricales</taxon>
        <taxon>Pleurotineae</taxon>
        <taxon>Pleurotaceae</taxon>
        <taxon>Pleurotus</taxon>
    </lineage>
</organism>
<sequence length="94" mass="11015">MDKLILQGLFQRREQQYLEASAVALLVYDYFTTLEDEVTFVWRRPKGMGTVLYLSTRYPAFINLSLSFYHIITPGLSHQQCMIFDKAMGYSFMV</sequence>
<dbReference type="OrthoDB" id="2638860at2759"/>
<dbReference type="Pfam" id="PF20151">
    <property type="entry name" value="DUF6533"/>
    <property type="match status" value="1"/>
</dbReference>
<comment type="caution">
    <text evidence="2">The sequence shown here is derived from an EMBL/GenBank/DDBJ whole genome shotgun (WGS) entry which is preliminary data.</text>
</comment>
<evidence type="ECO:0000259" key="1">
    <source>
        <dbReference type="Pfam" id="PF20151"/>
    </source>
</evidence>
<accession>A0A8H7A318</accession>
<evidence type="ECO:0000313" key="2">
    <source>
        <dbReference type="EMBL" id="KAF7437459.1"/>
    </source>
</evidence>
<proteinExistence type="predicted"/>
<protein>
    <recommendedName>
        <fullName evidence="1">DUF6533 domain-containing protein</fullName>
    </recommendedName>
</protein>
<evidence type="ECO:0000313" key="3">
    <source>
        <dbReference type="Proteomes" id="UP000623687"/>
    </source>
</evidence>
<dbReference type="AlphaFoldDB" id="A0A8H7A318"/>
<feature type="domain" description="DUF6533" evidence="1">
    <location>
        <begin position="17"/>
        <end position="62"/>
    </location>
</feature>